<evidence type="ECO:0000256" key="4">
    <source>
        <dbReference type="RuleBase" id="RU363090"/>
    </source>
</evidence>
<evidence type="ECO:0000313" key="6">
    <source>
        <dbReference type="Proteomes" id="UP000193642"/>
    </source>
</evidence>
<dbReference type="Proteomes" id="UP000193642">
    <property type="component" value="Unassembled WGS sequence"/>
</dbReference>
<comment type="caution">
    <text evidence="5">The sequence shown here is derived from an EMBL/GenBank/DDBJ whole genome shotgun (WGS) entry which is preliminary data.</text>
</comment>
<keyword evidence="2 4" id="KW-0808">Transferase</keyword>
<dbReference type="EC" id="2.7.-.-" evidence="4"/>
<evidence type="ECO:0000313" key="5">
    <source>
        <dbReference type="EMBL" id="ORY39165.1"/>
    </source>
</evidence>
<evidence type="ECO:0000256" key="1">
    <source>
        <dbReference type="ARBA" id="ARBA00007374"/>
    </source>
</evidence>
<evidence type="ECO:0000256" key="3">
    <source>
        <dbReference type="ARBA" id="ARBA00022777"/>
    </source>
</evidence>
<gene>
    <name evidence="5" type="ORF">BCR33DRAFT_682127</name>
</gene>
<keyword evidence="6" id="KW-1185">Reference proteome</keyword>
<dbReference type="GO" id="GO:0032958">
    <property type="term" value="P:inositol phosphate biosynthetic process"/>
    <property type="evidence" value="ECO:0007669"/>
    <property type="project" value="InterPro"/>
</dbReference>
<dbReference type="OrthoDB" id="338650at2759"/>
<dbReference type="AlphaFoldDB" id="A0A1Y2BYM4"/>
<dbReference type="GO" id="GO:0046854">
    <property type="term" value="P:phosphatidylinositol phosphate biosynthetic process"/>
    <property type="evidence" value="ECO:0007669"/>
    <property type="project" value="TreeGrafter"/>
</dbReference>
<dbReference type="GO" id="GO:0000828">
    <property type="term" value="F:inositol hexakisphosphate kinase activity"/>
    <property type="evidence" value="ECO:0007669"/>
    <property type="project" value="TreeGrafter"/>
</dbReference>
<comment type="similarity">
    <text evidence="1 4">Belongs to the inositol phosphokinase (IPK) family.</text>
</comment>
<name>A0A1Y2BYM4_9FUNG</name>
<dbReference type="SUPFAM" id="SSF56104">
    <property type="entry name" value="SAICAR synthase-like"/>
    <property type="match status" value="1"/>
</dbReference>
<evidence type="ECO:0000256" key="2">
    <source>
        <dbReference type="ARBA" id="ARBA00022679"/>
    </source>
</evidence>
<proteinExistence type="inferred from homology"/>
<dbReference type="EMBL" id="MCGO01000041">
    <property type="protein sequence ID" value="ORY39165.1"/>
    <property type="molecule type" value="Genomic_DNA"/>
</dbReference>
<accession>A0A1Y2BYM4</accession>
<reference evidence="5 6" key="1">
    <citation type="submission" date="2016-07" db="EMBL/GenBank/DDBJ databases">
        <title>Pervasive Adenine N6-methylation of Active Genes in Fungi.</title>
        <authorList>
            <consortium name="DOE Joint Genome Institute"/>
            <person name="Mondo S.J."/>
            <person name="Dannebaum R.O."/>
            <person name="Kuo R.C."/>
            <person name="Labutti K."/>
            <person name="Haridas S."/>
            <person name="Kuo A."/>
            <person name="Salamov A."/>
            <person name="Ahrendt S.R."/>
            <person name="Lipzen A."/>
            <person name="Sullivan W."/>
            <person name="Andreopoulos W.B."/>
            <person name="Clum A."/>
            <person name="Lindquist E."/>
            <person name="Daum C."/>
            <person name="Ramamoorthy G.K."/>
            <person name="Gryganskyi A."/>
            <person name="Culley D."/>
            <person name="Magnuson J.K."/>
            <person name="James T.Y."/>
            <person name="O'Malley M.A."/>
            <person name="Stajich J.E."/>
            <person name="Spatafora J.W."/>
            <person name="Visel A."/>
            <person name="Grigoriev I.V."/>
        </authorList>
    </citation>
    <scope>NUCLEOTIDE SEQUENCE [LARGE SCALE GENOMIC DNA]</scope>
    <source>
        <strain evidence="5 6">JEL800</strain>
    </source>
</reference>
<dbReference type="InterPro" id="IPR038286">
    <property type="entry name" value="IPK_sf"/>
</dbReference>
<dbReference type="GO" id="GO:0005634">
    <property type="term" value="C:nucleus"/>
    <property type="evidence" value="ECO:0007669"/>
    <property type="project" value="TreeGrafter"/>
</dbReference>
<dbReference type="STRING" id="329046.A0A1Y2BYM4"/>
<dbReference type="GO" id="GO:0005737">
    <property type="term" value="C:cytoplasm"/>
    <property type="evidence" value="ECO:0007669"/>
    <property type="project" value="TreeGrafter"/>
</dbReference>
<protein>
    <recommendedName>
        <fullName evidence="4">Kinase</fullName>
        <ecNumber evidence="4">2.7.-.-</ecNumber>
    </recommendedName>
</protein>
<keyword evidence="3 4" id="KW-0418">Kinase</keyword>
<dbReference type="InterPro" id="IPR005522">
    <property type="entry name" value="IPK"/>
</dbReference>
<dbReference type="Pfam" id="PF03770">
    <property type="entry name" value="IPK"/>
    <property type="match status" value="1"/>
</dbReference>
<organism evidence="5 6">
    <name type="scientific">Rhizoclosmatium globosum</name>
    <dbReference type="NCBI Taxonomy" id="329046"/>
    <lineage>
        <taxon>Eukaryota</taxon>
        <taxon>Fungi</taxon>
        <taxon>Fungi incertae sedis</taxon>
        <taxon>Chytridiomycota</taxon>
        <taxon>Chytridiomycota incertae sedis</taxon>
        <taxon>Chytridiomycetes</taxon>
        <taxon>Chytridiales</taxon>
        <taxon>Chytriomycetaceae</taxon>
        <taxon>Rhizoclosmatium</taxon>
    </lineage>
</organism>
<dbReference type="PANTHER" id="PTHR12400:SF21">
    <property type="entry name" value="KINASE"/>
    <property type="match status" value="1"/>
</dbReference>
<dbReference type="PANTHER" id="PTHR12400">
    <property type="entry name" value="INOSITOL POLYPHOSPHATE KINASE"/>
    <property type="match status" value="1"/>
</dbReference>
<dbReference type="Gene3D" id="3.30.470.160">
    <property type="entry name" value="Inositol polyphosphate kinase"/>
    <property type="match status" value="1"/>
</dbReference>
<sequence>MNIKDFEHQVAGHARTLFVLEPATFSGLDHHHHQHHRQCKSILAKPVPGPESIEVQFYTKLSLCPSLAAFAPSFLGVRECTLPGRATRDWCVLMENVVDSLANPSIVDVKIGTRLYGRDASEAKRMRMEEQARVTTSGEMGLRICGMKLFNPISETYTIHGKEFGRSLTPSTLGSGFKEFFQHIRNSSLRQTILSEFICKTQELISVLKQAECRIYAASILLAFDAQGHTIVKLIDFAHSHFCPGEGHDESAIFGLETLIRILEKIQLENAMDIY</sequence>